<evidence type="ECO:0000256" key="3">
    <source>
        <dbReference type="SAM" id="Coils"/>
    </source>
</evidence>
<comment type="caution">
    <text evidence="7">The sequence shown here is derived from an EMBL/GenBank/DDBJ whole genome shotgun (WGS) entry which is preliminary data.</text>
</comment>
<feature type="coiled-coil region" evidence="3">
    <location>
        <begin position="180"/>
        <end position="223"/>
    </location>
</feature>
<dbReference type="Pfam" id="PF10312">
    <property type="entry name" value="Cactin_mid"/>
    <property type="match status" value="1"/>
</dbReference>
<dbReference type="GO" id="GO:0045292">
    <property type="term" value="P:mRNA cis splicing, via spliceosome"/>
    <property type="evidence" value="ECO:0007669"/>
    <property type="project" value="TreeGrafter"/>
</dbReference>
<evidence type="ECO:0000256" key="4">
    <source>
        <dbReference type="SAM" id="MobiDB-lite"/>
    </source>
</evidence>
<keyword evidence="8" id="KW-1185">Reference proteome</keyword>
<feature type="region of interest" description="Disordered" evidence="4">
    <location>
        <begin position="440"/>
        <end position="460"/>
    </location>
</feature>
<protein>
    <recommendedName>
        <fullName evidence="2">Splicing factor Cactin</fullName>
    </recommendedName>
</protein>
<feature type="domain" description="Splicing factor cactin central" evidence="6">
    <location>
        <begin position="220"/>
        <end position="409"/>
    </location>
</feature>
<dbReference type="GO" id="GO:0005681">
    <property type="term" value="C:spliceosomal complex"/>
    <property type="evidence" value="ECO:0007669"/>
    <property type="project" value="TreeGrafter"/>
</dbReference>
<dbReference type="PANTHER" id="PTHR21737">
    <property type="entry name" value="POLYGLUTAMINE BINDING PROTEIN 1/MARVEL MEMBRANE-ASSOCIATING DOMAIN CONTAINING 3"/>
    <property type="match status" value="1"/>
</dbReference>
<evidence type="ECO:0000256" key="1">
    <source>
        <dbReference type="ARBA" id="ARBA00006895"/>
    </source>
</evidence>
<dbReference type="SMART" id="SM01050">
    <property type="entry name" value="CactinC_cactus"/>
    <property type="match status" value="1"/>
</dbReference>
<gene>
    <name evidence="7" type="ORF">ALEPTO_LOCUS5227</name>
</gene>
<evidence type="ECO:0000256" key="2">
    <source>
        <dbReference type="ARBA" id="ARBA00034534"/>
    </source>
</evidence>
<feature type="region of interest" description="Disordered" evidence="4">
    <location>
        <begin position="1"/>
        <end position="135"/>
    </location>
</feature>
<feature type="compositionally biased region" description="Basic and acidic residues" evidence="4">
    <location>
        <begin position="67"/>
        <end position="77"/>
    </location>
</feature>
<sequence>MPRRSRSRSLSPRRSSYRSRSRTHSRSPTRHSRRHAEASHKYSLNYKESHSHRTRDVQHSPRKYHSSRSEESSDEHYSSSTRRKRSVSYSSHSEEENARERRSHRSKKSKKGKEKSRKKKEKKEKRDHLKHEEEKQSFIEMSVYSDANNPFNDINLGQKFEWVKKKERDKKLGISSEESMRLERNRREETRLELEKLTKRRAEREIERQLREEEQARKQREAEAALLGDWASKEDEFHLEQANRRAEIRIKENRAKPIDILAINLRLADEGDEVDDSLEIDVDEPYTIFENLNLQEVEELHQDIQLYLNLEKNPNNLDFWRAMIVVCDDKLSELRAEAEPSNDTNNVIAPIKNDLDKIFAGKTYDQLRDLQMQIQEKLTGGEAVDVEYWELQLKLSTVWKAKAKLKAMHEIVLQKRLEQLRRKQRQEAIKVQEELETALNTHPAGQAIGASGEDTTEGDNEAIMDEDSEGLIEEYDRSMSPEPLSVLSREDKMLEIRDPNDDLLHLKQKRKEVLRNQYIPMKVPKRTLPEEELEESTVSKVLYEREAAKDLDEDEAIFNIEEELAKTTYLWQDKYRPRKPRYFNRVHTGYEWNKYNQTHYDSDNPPPKVVQGYKFNIFYPDLIDKSKAPTYKIERESGNNDTVLIRFIAGPPYEDIAFRIVNREWEYSHKKGFKSSFDRGVLQLHFHFKRHYYRR</sequence>
<dbReference type="Pfam" id="PF09732">
    <property type="entry name" value="CactinC_cactus"/>
    <property type="match status" value="1"/>
</dbReference>
<feature type="compositionally biased region" description="Basic and acidic residues" evidence="4">
    <location>
        <begin position="124"/>
        <end position="135"/>
    </location>
</feature>
<comment type="similarity">
    <text evidence="1">Belongs to the CACTIN family.</text>
</comment>
<organism evidence="7 8">
    <name type="scientific">Ambispora leptoticha</name>
    <dbReference type="NCBI Taxonomy" id="144679"/>
    <lineage>
        <taxon>Eukaryota</taxon>
        <taxon>Fungi</taxon>
        <taxon>Fungi incertae sedis</taxon>
        <taxon>Mucoromycota</taxon>
        <taxon>Glomeromycotina</taxon>
        <taxon>Glomeromycetes</taxon>
        <taxon>Archaeosporales</taxon>
        <taxon>Ambisporaceae</taxon>
        <taxon>Ambispora</taxon>
    </lineage>
</organism>
<reference evidence="7" key="1">
    <citation type="submission" date="2021-06" db="EMBL/GenBank/DDBJ databases">
        <authorList>
            <person name="Kallberg Y."/>
            <person name="Tangrot J."/>
            <person name="Rosling A."/>
        </authorList>
    </citation>
    <scope>NUCLEOTIDE SEQUENCE</scope>
    <source>
        <strain evidence="7">FL130A</strain>
    </source>
</reference>
<dbReference type="OrthoDB" id="265955at2759"/>
<feature type="domain" description="Splicing factor Cactin C-terminal" evidence="5">
    <location>
        <begin position="571"/>
        <end position="695"/>
    </location>
</feature>
<feature type="compositionally biased region" description="Basic residues" evidence="4">
    <location>
        <begin position="101"/>
        <end position="123"/>
    </location>
</feature>
<evidence type="ECO:0000259" key="6">
    <source>
        <dbReference type="Pfam" id="PF10312"/>
    </source>
</evidence>
<dbReference type="EMBL" id="CAJVPS010001418">
    <property type="protein sequence ID" value="CAG8537176.1"/>
    <property type="molecule type" value="Genomic_DNA"/>
</dbReference>
<dbReference type="GO" id="GO:0005737">
    <property type="term" value="C:cytoplasm"/>
    <property type="evidence" value="ECO:0007669"/>
    <property type="project" value="TreeGrafter"/>
</dbReference>
<feature type="compositionally biased region" description="Basic residues" evidence="4">
    <location>
        <begin position="15"/>
        <end position="34"/>
    </location>
</feature>
<evidence type="ECO:0000313" key="8">
    <source>
        <dbReference type="Proteomes" id="UP000789508"/>
    </source>
</evidence>
<dbReference type="InterPro" id="IPR018816">
    <property type="entry name" value="Cactin_central"/>
</dbReference>
<accession>A0A9N9FJ62</accession>
<dbReference type="InterPro" id="IPR019134">
    <property type="entry name" value="Cactin_C"/>
</dbReference>
<dbReference type="AlphaFoldDB" id="A0A9N9FJ62"/>
<name>A0A9N9FJ62_9GLOM</name>
<keyword evidence="3" id="KW-0175">Coiled coil</keyword>
<evidence type="ECO:0000259" key="5">
    <source>
        <dbReference type="Pfam" id="PF09732"/>
    </source>
</evidence>
<feature type="compositionally biased region" description="Basic and acidic residues" evidence="4">
    <location>
        <begin position="47"/>
        <end position="59"/>
    </location>
</feature>
<dbReference type="Proteomes" id="UP000789508">
    <property type="component" value="Unassembled WGS sequence"/>
</dbReference>
<proteinExistence type="inferred from homology"/>
<dbReference type="PANTHER" id="PTHR21737:SF4">
    <property type="entry name" value="SPLICING FACTOR CACTIN"/>
    <property type="match status" value="1"/>
</dbReference>
<evidence type="ECO:0000313" key="7">
    <source>
        <dbReference type="EMBL" id="CAG8537176.1"/>
    </source>
</evidence>